<organism evidence="7 8">
    <name type="scientific">Eleutherodactylus coqui</name>
    <name type="common">Puerto Rican coqui</name>
    <dbReference type="NCBI Taxonomy" id="57060"/>
    <lineage>
        <taxon>Eukaryota</taxon>
        <taxon>Metazoa</taxon>
        <taxon>Chordata</taxon>
        <taxon>Craniata</taxon>
        <taxon>Vertebrata</taxon>
        <taxon>Euteleostomi</taxon>
        <taxon>Amphibia</taxon>
        <taxon>Batrachia</taxon>
        <taxon>Anura</taxon>
        <taxon>Neobatrachia</taxon>
        <taxon>Hyloidea</taxon>
        <taxon>Eleutherodactylidae</taxon>
        <taxon>Eleutherodactylinae</taxon>
        <taxon>Eleutherodactylus</taxon>
        <taxon>Eleutherodactylus</taxon>
    </lineage>
</organism>
<sequence length="250" mass="27469">MEIPGDEGVVPSEEELLEMMMESSFTDEKPPDRPPKKIIPRSKLCRGLYNRYCVVEVTEVYAPREEKHLTITAQQDGGDTELCILKDDWVGFQVKAGDIIHLEGNMTLPNTWTVDRDSGYIILFPDLLISGTSIANGIRCLRRSVLGEKFKAATRARLWPERRETPPDLRHWCCAAAAGVAVHLPLRSFQDLRPLLACDILHPAASGPSTAACLRPLTSRPGPDPENCEPPVPISARTTSCGVPTGAAIC</sequence>
<protein>
    <recommendedName>
        <fullName evidence="6">DNA replication factor Dna2 N-terminal domain-containing protein</fullName>
    </recommendedName>
</protein>
<keyword evidence="3" id="KW-0378">Hydrolase</keyword>
<feature type="domain" description="DNA replication factor Dna2 N-terminal" evidence="6">
    <location>
        <begin position="75"/>
        <end position="154"/>
    </location>
</feature>
<dbReference type="Pfam" id="PF08696">
    <property type="entry name" value="Dna2"/>
    <property type="match status" value="1"/>
</dbReference>
<dbReference type="GO" id="GO:0004386">
    <property type="term" value="F:helicase activity"/>
    <property type="evidence" value="ECO:0007669"/>
    <property type="project" value="UniProtKB-KW"/>
</dbReference>
<dbReference type="EMBL" id="WNTK01000004">
    <property type="protein sequence ID" value="KAG9485042.1"/>
    <property type="molecule type" value="Genomic_DNA"/>
</dbReference>
<name>A0A8J6FBL5_ELECQ</name>
<evidence type="ECO:0000313" key="8">
    <source>
        <dbReference type="Proteomes" id="UP000770717"/>
    </source>
</evidence>
<keyword evidence="1" id="KW-0479">Metal-binding</keyword>
<keyword evidence="8" id="KW-1185">Reference proteome</keyword>
<dbReference type="GO" id="GO:0046872">
    <property type="term" value="F:metal ion binding"/>
    <property type="evidence" value="ECO:0007669"/>
    <property type="project" value="UniProtKB-KW"/>
</dbReference>
<comment type="caution">
    <text evidence="7">The sequence shown here is derived from an EMBL/GenBank/DDBJ whole genome shotgun (WGS) entry which is preliminary data.</text>
</comment>
<evidence type="ECO:0000259" key="6">
    <source>
        <dbReference type="Pfam" id="PF08696"/>
    </source>
</evidence>
<dbReference type="InterPro" id="IPR014808">
    <property type="entry name" value="DNA_replication_fac_Dna2_N"/>
</dbReference>
<dbReference type="AlphaFoldDB" id="A0A8J6FBL5"/>
<evidence type="ECO:0000256" key="3">
    <source>
        <dbReference type="ARBA" id="ARBA00022801"/>
    </source>
</evidence>
<evidence type="ECO:0000256" key="4">
    <source>
        <dbReference type="ARBA" id="ARBA00022806"/>
    </source>
</evidence>
<gene>
    <name evidence="7" type="ORF">GDO78_008259</name>
</gene>
<reference evidence="7" key="1">
    <citation type="thesis" date="2020" institute="ProQuest LLC" country="789 East Eisenhower Parkway, Ann Arbor, MI, USA">
        <title>Comparative Genomics and Chromosome Evolution.</title>
        <authorList>
            <person name="Mudd A.B."/>
        </authorList>
    </citation>
    <scope>NUCLEOTIDE SEQUENCE</scope>
    <source>
        <strain evidence="7">HN-11 Male</strain>
        <tissue evidence="7">Kidney and liver</tissue>
    </source>
</reference>
<accession>A0A8J6FBL5</accession>
<dbReference type="GO" id="GO:0016787">
    <property type="term" value="F:hydrolase activity"/>
    <property type="evidence" value="ECO:0007669"/>
    <property type="project" value="UniProtKB-KW"/>
</dbReference>
<keyword evidence="4" id="KW-0347">Helicase</keyword>
<keyword evidence="2" id="KW-0547">Nucleotide-binding</keyword>
<evidence type="ECO:0000313" key="7">
    <source>
        <dbReference type="EMBL" id="KAG9485042.1"/>
    </source>
</evidence>
<keyword evidence="5" id="KW-0067">ATP-binding</keyword>
<dbReference type="OrthoDB" id="306218at2759"/>
<evidence type="ECO:0000256" key="5">
    <source>
        <dbReference type="ARBA" id="ARBA00022840"/>
    </source>
</evidence>
<evidence type="ECO:0000256" key="2">
    <source>
        <dbReference type="ARBA" id="ARBA00022741"/>
    </source>
</evidence>
<dbReference type="Proteomes" id="UP000770717">
    <property type="component" value="Unassembled WGS sequence"/>
</dbReference>
<proteinExistence type="predicted"/>
<dbReference type="GO" id="GO:0005524">
    <property type="term" value="F:ATP binding"/>
    <property type="evidence" value="ECO:0007669"/>
    <property type="project" value="UniProtKB-KW"/>
</dbReference>
<evidence type="ECO:0000256" key="1">
    <source>
        <dbReference type="ARBA" id="ARBA00022723"/>
    </source>
</evidence>